<evidence type="ECO:0000313" key="3">
    <source>
        <dbReference type="Proteomes" id="UP001596002"/>
    </source>
</evidence>
<organism evidence="2 3">
    <name type="scientific">Effusibacillus consociatus</name>
    <dbReference type="NCBI Taxonomy" id="1117041"/>
    <lineage>
        <taxon>Bacteria</taxon>
        <taxon>Bacillati</taxon>
        <taxon>Bacillota</taxon>
        <taxon>Bacilli</taxon>
        <taxon>Bacillales</taxon>
        <taxon>Alicyclobacillaceae</taxon>
        <taxon>Effusibacillus</taxon>
    </lineage>
</organism>
<dbReference type="Proteomes" id="UP001596002">
    <property type="component" value="Unassembled WGS sequence"/>
</dbReference>
<feature type="chain" id="PRO_5046399275" evidence="1">
    <location>
        <begin position="20"/>
        <end position="61"/>
    </location>
</feature>
<feature type="signal peptide" evidence="1">
    <location>
        <begin position="1"/>
        <end position="19"/>
    </location>
</feature>
<comment type="caution">
    <text evidence="2">The sequence shown here is derived from an EMBL/GenBank/DDBJ whole genome shotgun (WGS) entry which is preliminary data.</text>
</comment>
<evidence type="ECO:0000313" key="2">
    <source>
        <dbReference type="EMBL" id="MFC4768383.1"/>
    </source>
</evidence>
<accession>A0ABV9Q3P2</accession>
<keyword evidence="1" id="KW-0732">Signal</keyword>
<name>A0ABV9Q3P2_9BACL</name>
<dbReference type="RefSeq" id="WP_380026333.1">
    <property type="nucleotide sequence ID" value="NZ_JBHSHC010000099.1"/>
</dbReference>
<keyword evidence="3" id="KW-1185">Reference proteome</keyword>
<evidence type="ECO:0000256" key="1">
    <source>
        <dbReference type="SAM" id="SignalP"/>
    </source>
</evidence>
<sequence length="61" mass="6615">MKKIWLALFVLTTLAFGTAALTVATDEHGYSPVATDEHGYMLATDEHGYILATDEHGYSVA</sequence>
<gene>
    <name evidence="2" type="ORF">ACFO8Q_13605</name>
</gene>
<proteinExistence type="predicted"/>
<dbReference type="EMBL" id="JBHSHC010000099">
    <property type="protein sequence ID" value="MFC4768383.1"/>
    <property type="molecule type" value="Genomic_DNA"/>
</dbReference>
<protein>
    <submittedName>
        <fullName evidence="2">Uncharacterized protein</fullName>
    </submittedName>
</protein>
<reference evidence="3" key="1">
    <citation type="journal article" date="2019" name="Int. J. Syst. Evol. Microbiol.">
        <title>The Global Catalogue of Microorganisms (GCM) 10K type strain sequencing project: providing services to taxonomists for standard genome sequencing and annotation.</title>
        <authorList>
            <consortium name="The Broad Institute Genomics Platform"/>
            <consortium name="The Broad Institute Genome Sequencing Center for Infectious Disease"/>
            <person name="Wu L."/>
            <person name="Ma J."/>
        </authorList>
    </citation>
    <scope>NUCLEOTIDE SEQUENCE [LARGE SCALE GENOMIC DNA]</scope>
    <source>
        <strain evidence="3">WYCCWR 12678</strain>
    </source>
</reference>